<organism evidence="2">
    <name type="scientific">Siphoviridae sp. ctTrD1</name>
    <dbReference type="NCBI Taxonomy" id="2825524"/>
    <lineage>
        <taxon>Viruses</taxon>
        <taxon>Duplodnaviria</taxon>
        <taxon>Heunggongvirae</taxon>
        <taxon>Uroviricota</taxon>
        <taxon>Caudoviricetes</taxon>
    </lineage>
</organism>
<accession>A0A8S5PQZ6</accession>
<dbReference type="EMBL" id="BK015480">
    <property type="protein sequence ID" value="DAE08949.1"/>
    <property type="molecule type" value="Genomic_DNA"/>
</dbReference>
<protein>
    <submittedName>
        <fullName evidence="2">Uncharacterized protein</fullName>
    </submittedName>
</protein>
<feature type="transmembrane region" description="Helical" evidence="1">
    <location>
        <begin position="65"/>
        <end position="85"/>
    </location>
</feature>
<name>A0A8S5PQZ6_9CAUD</name>
<feature type="transmembrane region" description="Helical" evidence="1">
    <location>
        <begin position="97"/>
        <end position="117"/>
    </location>
</feature>
<feature type="transmembrane region" description="Helical" evidence="1">
    <location>
        <begin position="145"/>
        <end position="167"/>
    </location>
</feature>
<keyword evidence="1" id="KW-0812">Transmembrane</keyword>
<evidence type="ECO:0000256" key="1">
    <source>
        <dbReference type="SAM" id="Phobius"/>
    </source>
</evidence>
<evidence type="ECO:0000313" key="2">
    <source>
        <dbReference type="EMBL" id="DAE08949.1"/>
    </source>
</evidence>
<feature type="transmembrane region" description="Helical" evidence="1">
    <location>
        <begin position="15"/>
        <end position="40"/>
    </location>
</feature>
<proteinExistence type="predicted"/>
<sequence length="207" mass="23798">MEWVLYERDDKMKQLVAFITSSNGVLCILLVMVLFIRCVLKIKYLSIKDIVINHVNCFRNPQGKLLFVPVFMYIILPFLIAICIAKNKVINGDILNLITIIISILTAMLFTLLTVVMDMKEKVKANKKYSANEADTIKDALKETYYTIMFEILISILLLVLCLINVFVAEYTLIQSVLIYYFSLLMVINLLMILKRISAALDVEIEK</sequence>
<keyword evidence="1" id="KW-1133">Transmembrane helix</keyword>
<reference evidence="2" key="1">
    <citation type="journal article" date="2021" name="Proc. Natl. Acad. Sci. U.S.A.">
        <title>A Catalog of Tens of Thousands of Viruses from Human Metagenomes Reveals Hidden Associations with Chronic Diseases.</title>
        <authorList>
            <person name="Tisza M.J."/>
            <person name="Buck C.B."/>
        </authorList>
    </citation>
    <scope>NUCLEOTIDE SEQUENCE</scope>
    <source>
        <strain evidence="2">CtTrD1</strain>
    </source>
</reference>
<feature type="transmembrane region" description="Helical" evidence="1">
    <location>
        <begin position="173"/>
        <end position="194"/>
    </location>
</feature>
<keyword evidence="1" id="KW-0472">Membrane</keyword>